<accession>A0ABT5Z4V2</accession>
<gene>
    <name evidence="1" type="ORF">P2L57_24970</name>
</gene>
<dbReference type="EMBL" id="JARHTQ010000018">
    <property type="protein sequence ID" value="MDF2258852.1"/>
    <property type="molecule type" value="Genomic_DNA"/>
</dbReference>
<reference evidence="1 2" key="1">
    <citation type="submission" date="2023-03" db="EMBL/GenBank/DDBJ databases">
        <title>Draft genome sequence of type strain Streptomyces ferralitis JCM 14344.</title>
        <authorList>
            <person name="Klaysubun C."/>
            <person name="Duangmal K."/>
        </authorList>
    </citation>
    <scope>NUCLEOTIDE SEQUENCE [LARGE SCALE GENOMIC DNA]</scope>
    <source>
        <strain evidence="1 2">JCM 14344</strain>
    </source>
</reference>
<dbReference type="RefSeq" id="WP_275818272.1">
    <property type="nucleotide sequence ID" value="NZ_BAAANM010000014.1"/>
</dbReference>
<proteinExistence type="predicted"/>
<dbReference type="Proteomes" id="UP001220022">
    <property type="component" value="Unassembled WGS sequence"/>
</dbReference>
<evidence type="ECO:0000313" key="2">
    <source>
        <dbReference type="Proteomes" id="UP001220022"/>
    </source>
</evidence>
<comment type="caution">
    <text evidence="1">The sequence shown here is derived from an EMBL/GenBank/DDBJ whole genome shotgun (WGS) entry which is preliminary data.</text>
</comment>
<protein>
    <submittedName>
        <fullName evidence="1">Uncharacterized protein</fullName>
    </submittedName>
</protein>
<sequence length="46" mass="4998">MLTKSASGQIVRALVHHRPLGAALCFSAELRDRLRGTVPADLFHQG</sequence>
<keyword evidence="2" id="KW-1185">Reference proteome</keyword>
<organism evidence="1 2">
    <name type="scientific">Streptantibioticus ferralitis</name>
    <dbReference type="NCBI Taxonomy" id="236510"/>
    <lineage>
        <taxon>Bacteria</taxon>
        <taxon>Bacillati</taxon>
        <taxon>Actinomycetota</taxon>
        <taxon>Actinomycetes</taxon>
        <taxon>Kitasatosporales</taxon>
        <taxon>Streptomycetaceae</taxon>
        <taxon>Streptantibioticus</taxon>
    </lineage>
</organism>
<evidence type="ECO:0000313" key="1">
    <source>
        <dbReference type="EMBL" id="MDF2258852.1"/>
    </source>
</evidence>
<name>A0ABT5Z4V2_9ACTN</name>